<protein>
    <submittedName>
        <fullName evidence="1">Uncharacterized protein</fullName>
    </submittedName>
</protein>
<keyword evidence="2" id="KW-1185">Reference proteome</keyword>
<reference evidence="1" key="1">
    <citation type="submission" date="2021-12" db="EMBL/GenBank/DDBJ databases">
        <authorList>
            <person name="King R."/>
        </authorList>
    </citation>
    <scope>NUCLEOTIDE SEQUENCE</scope>
</reference>
<proteinExistence type="predicted"/>
<gene>
    <name evidence="1" type="ORF">CINC_LOCUS10798</name>
</gene>
<dbReference type="EMBL" id="LR824008">
    <property type="protein sequence ID" value="CAH0604386.1"/>
    <property type="molecule type" value="Genomic_DNA"/>
</dbReference>
<dbReference type="Proteomes" id="UP001154114">
    <property type="component" value="Chromosome 5"/>
</dbReference>
<evidence type="ECO:0000313" key="2">
    <source>
        <dbReference type="Proteomes" id="UP001154114"/>
    </source>
</evidence>
<name>A0A9P0FVG2_CHRIL</name>
<organism evidence="1 2">
    <name type="scientific">Chrysodeixis includens</name>
    <name type="common">Soybean looper</name>
    <name type="synonym">Pseudoplusia includens</name>
    <dbReference type="NCBI Taxonomy" id="689277"/>
    <lineage>
        <taxon>Eukaryota</taxon>
        <taxon>Metazoa</taxon>
        <taxon>Ecdysozoa</taxon>
        <taxon>Arthropoda</taxon>
        <taxon>Hexapoda</taxon>
        <taxon>Insecta</taxon>
        <taxon>Pterygota</taxon>
        <taxon>Neoptera</taxon>
        <taxon>Endopterygota</taxon>
        <taxon>Lepidoptera</taxon>
        <taxon>Glossata</taxon>
        <taxon>Ditrysia</taxon>
        <taxon>Noctuoidea</taxon>
        <taxon>Noctuidae</taxon>
        <taxon>Plusiinae</taxon>
        <taxon>Chrysodeixis</taxon>
    </lineage>
</organism>
<accession>A0A9P0FVG2</accession>
<dbReference type="AlphaFoldDB" id="A0A9P0FVG2"/>
<evidence type="ECO:0000313" key="1">
    <source>
        <dbReference type="EMBL" id="CAH0604386.1"/>
    </source>
</evidence>
<sequence>MARILQSISLARPPDRDPASPPVRHCQSVWQSRRYVLPICSRLARIPRFRSMFAEGQIVTLFRCKTSERLSVLRVLNFELFCKEMSGLLKWNLRCLVSACVTILYIHLC</sequence>